<dbReference type="AlphaFoldDB" id="A0A6I6JSX2"/>
<proteinExistence type="predicted"/>
<dbReference type="EMBL" id="CP046401">
    <property type="protein sequence ID" value="QGY44178.1"/>
    <property type="molecule type" value="Genomic_DNA"/>
</dbReference>
<accession>A0A6I6JSX2</accession>
<dbReference type="Proteomes" id="UP000428260">
    <property type="component" value="Chromosome"/>
</dbReference>
<evidence type="ECO:0000313" key="2">
    <source>
        <dbReference type="Proteomes" id="UP000428260"/>
    </source>
</evidence>
<evidence type="ECO:0008006" key="3">
    <source>
        <dbReference type="Google" id="ProtNLM"/>
    </source>
</evidence>
<name>A0A6I6JSX2_9BACT</name>
<reference evidence="1 2" key="1">
    <citation type="submission" date="2019-11" db="EMBL/GenBank/DDBJ databases">
        <authorList>
            <person name="Zheng R.K."/>
            <person name="Sun C.M."/>
        </authorList>
    </citation>
    <scope>NUCLEOTIDE SEQUENCE [LARGE SCALE GENOMIC DNA]</scope>
    <source>
        <strain evidence="1 2">WC007</strain>
    </source>
</reference>
<dbReference type="KEGG" id="mcos:GM418_11055"/>
<dbReference type="RefSeq" id="WP_158866022.1">
    <property type="nucleotide sequence ID" value="NZ_CP046401.1"/>
</dbReference>
<sequence length="128" mass="14924">MNAVFKYKIDHELKINYDIIQGEVDLNMVIQHEKTRIQSDKFNEDYNSLIDIRGANFINFMENVGKFCDFLNDYTKRINMERKCAIVTSTPLEVVNSTVFSLGLKQRGTSLKFESFSSEEAAIKWLIR</sequence>
<gene>
    <name evidence="1" type="ORF">GM418_11055</name>
</gene>
<keyword evidence="2" id="KW-1185">Reference proteome</keyword>
<evidence type="ECO:0000313" key="1">
    <source>
        <dbReference type="EMBL" id="QGY44178.1"/>
    </source>
</evidence>
<protein>
    <recommendedName>
        <fullName evidence="3">STAS/SEC14 domain-containing protein</fullName>
    </recommendedName>
</protein>
<organism evidence="1 2">
    <name type="scientific">Maribellus comscasis</name>
    <dbReference type="NCBI Taxonomy" id="2681766"/>
    <lineage>
        <taxon>Bacteria</taxon>
        <taxon>Pseudomonadati</taxon>
        <taxon>Bacteroidota</taxon>
        <taxon>Bacteroidia</taxon>
        <taxon>Marinilabiliales</taxon>
        <taxon>Prolixibacteraceae</taxon>
        <taxon>Maribellus</taxon>
    </lineage>
</organism>